<dbReference type="HOGENOM" id="CLU_943861_0_0_1"/>
<keyword evidence="2" id="KW-1185">Reference proteome</keyword>
<protein>
    <submittedName>
        <fullName evidence="1">Uncharacterized protein</fullName>
    </submittedName>
</protein>
<name>A0A0C3B7M5_SERVB</name>
<accession>A0A0C3B7M5</accession>
<sequence>MAKTGRRTAWTAPQRSPSFCFPKMIGSLVASLKSGTSSKTEENKPAGILERTEENTLDMPTRKLPFSWPLRAPPPSKQKVLRGRLRGLISENSAPFGDKNIVPSTMKDPKIDTPPLFWYIRARPVSEHLRPFYGNFDGADSSRRNQWTRALSLINWFENWDRKDHVFDRWDWAELDARLNLIEAITGDLKTSWGDLDTTIKTQKTVGRLLSTRMNERKREAEVDTALIQSFSEYKVHHVKTNCGIVLGLVAAYAIQGLNLNPRDAPDAEARIKVEEFLHHRLGPKSKQLSLQGIRGLLTAAMDNLWMAVNHVPESTQSAQPTSAIDEHA</sequence>
<dbReference type="Proteomes" id="UP000054097">
    <property type="component" value="Unassembled WGS sequence"/>
</dbReference>
<dbReference type="EMBL" id="KN824295">
    <property type="protein sequence ID" value="KIM28104.1"/>
    <property type="molecule type" value="Genomic_DNA"/>
</dbReference>
<gene>
    <name evidence="1" type="ORF">M408DRAFT_9012</name>
</gene>
<organism evidence="1 2">
    <name type="scientific">Serendipita vermifera MAFF 305830</name>
    <dbReference type="NCBI Taxonomy" id="933852"/>
    <lineage>
        <taxon>Eukaryota</taxon>
        <taxon>Fungi</taxon>
        <taxon>Dikarya</taxon>
        <taxon>Basidiomycota</taxon>
        <taxon>Agaricomycotina</taxon>
        <taxon>Agaricomycetes</taxon>
        <taxon>Sebacinales</taxon>
        <taxon>Serendipitaceae</taxon>
        <taxon>Serendipita</taxon>
    </lineage>
</organism>
<proteinExistence type="predicted"/>
<reference evidence="1 2" key="1">
    <citation type="submission" date="2014-04" db="EMBL/GenBank/DDBJ databases">
        <authorList>
            <consortium name="DOE Joint Genome Institute"/>
            <person name="Kuo A."/>
            <person name="Zuccaro A."/>
            <person name="Kohler A."/>
            <person name="Nagy L.G."/>
            <person name="Floudas D."/>
            <person name="Copeland A."/>
            <person name="Barry K.W."/>
            <person name="Cichocki N."/>
            <person name="Veneault-Fourrey C."/>
            <person name="LaButti K."/>
            <person name="Lindquist E.A."/>
            <person name="Lipzen A."/>
            <person name="Lundell T."/>
            <person name="Morin E."/>
            <person name="Murat C."/>
            <person name="Sun H."/>
            <person name="Tunlid A."/>
            <person name="Henrissat B."/>
            <person name="Grigoriev I.V."/>
            <person name="Hibbett D.S."/>
            <person name="Martin F."/>
            <person name="Nordberg H.P."/>
            <person name="Cantor M.N."/>
            <person name="Hua S.X."/>
        </authorList>
    </citation>
    <scope>NUCLEOTIDE SEQUENCE [LARGE SCALE GENOMIC DNA]</scope>
    <source>
        <strain evidence="1 2">MAFF 305830</strain>
    </source>
</reference>
<dbReference type="AlphaFoldDB" id="A0A0C3B7M5"/>
<evidence type="ECO:0000313" key="1">
    <source>
        <dbReference type="EMBL" id="KIM28104.1"/>
    </source>
</evidence>
<reference evidence="2" key="2">
    <citation type="submission" date="2015-01" db="EMBL/GenBank/DDBJ databases">
        <title>Evolutionary Origins and Diversification of the Mycorrhizal Mutualists.</title>
        <authorList>
            <consortium name="DOE Joint Genome Institute"/>
            <consortium name="Mycorrhizal Genomics Consortium"/>
            <person name="Kohler A."/>
            <person name="Kuo A."/>
            <person name="Nagy L.G."/>
            <person name="Floudas D."/>
            <person name="Copeland A."/>
            <person name="Barry K.W."/>
            <person name="Cichocki N."/>
            <person name="Veneault-Fourrey C."/>
            <person name="LaButti K."/>
            <person name="Lindquist E.A."/>
            <person name="Lipzen A."/>
            <person name="Lundell T."/>
            <person name="Morin E."/>
            <person name="Murat C."/>
            <person name="Riley R."/>
            <person name="Ohm R."/>
            <person name="Sun H."/>
            <person name="Tunlid A."/>
            <person name="Henrissat B."/>
            <person name="Grigoriev I.V."/>
            <person name="Hibbett D.S."/>
            <person name="Martin F."/>
        </authorList>
    </citation>
    <scope>NUCLEOTIDE SEQUENCE [LARGE SCALE GENOMIC DNA]</scope>
    <source>
        <strain evidence="2">MAFF 305830</strain>
    </source>
</reference>
<evidence type="ECO:0000313" key="2">
    <source>
        <dbReference type="Proteomes" id="UP000054097"/>
    </source>
</evidence>